<feature type="compositionally biased region" description="Polar residues" evidence="1">
    <location>
        <begin position="62"/>
        <end position="71"/>
    </location>
</feature>
<evidence type="ECO:0000313" key="2">
    <source>
        <dbReference type="EMBL" id="JAE05454.1"/>
    </source>
</evidence>
<dbReference type="EMBL" id="GBRH01192442">
    <property type="protein sequence ID" value="JAE05454.1"/>
    <property type="molecule type" value="Transcribed_RNA"/>
</dbReference>
<accession>A0A0A9F2L4</accession>
<reference evidence="2" key="2">
    <citation type="journal article" date="2015" name="Data Brief">
        <title>Shoot transcriptome of the giant reed, Arundo donax.</title>
        <authorList>
            <person name="Barrero R.A."/>
            <person name="Guerrero F.D."/>
            <person name="Moolhuijzen P."/>
            <person name="Goolsby J.A."/>
            <person name="Tidwell J."/>
            <person name="Bellgard S.E."/>
            <person name="Bellgard M.I."/>
        </authorList>
    </citation>
    <scope>NUCLEOTIDE SEQUENCE</scope>
    <source>
        <tissue evidence="2">Shoot tissue taken approximately 20 cm above the soil surface</tissue>
    </source>
</reference>
<dbReference type="AlphaFoldDB" id="A0A0A9F2L4"/>
<proteinExistence type="predicted"/>
<name>A0A0A9F2L4_ARUDO</name>
<sequence length="71" mass="7927">MSTPILFVVVPVYHSLKPVSPTVFPSKRLIRASTSNVRFSERQRTTLSNSVRLPKTTRLDNDSTSVNADPL</sequence>
<feature type="region of interest" description="Disordered" evidence="1">
    <location>
        <begin position="38"/>
        <end position="71"/>
    </location>
</feature>
<protein>
    <submittedName>
        <fullName evidence="2">Uncharacterized protein</fullName>
    </submittedName>
</protein>
<reference evidence="2" key="1">
    <citation type="submission" date="2014-09" db="EMBL/GenBank/DDBJ databases">
        <authorList>
            <person name="Magalhaes I.L.F."/>
            <person name="Oliveira U."/>
            <person name="Santos F.R."/>
            <person name="Vidigal T.H.D.A."/>
            <person name="Brescovit A.D."/>
            <person name="Santos A.J."/>
        </authorList>
    </citation>
    <scope>NUCLEOTIDE SEQUENCE</scope>
    <source>
        <tissue evidence="2">Shoot tissue taken approximately 20 cm above the soil surface</tissue>
    </source>
</reference>
<organism evidence="2">
    <name type="scientific">Arundo donax</name>
    <name type="common">Giant reed</name>
    <name type="synonym">Donax arundinaceus</name>
    <dbReference type="NCBI Taxonomy" id="35708"/>
    <lineage>
        <taxon>Eukaryota</taxon>
        <taxon>Viridiplantae</taxon>
        <taxon>Streptophyta</taxon>
        <taxon>Embryophyta</taxon>
        <taxon>Tracheophyta</taxon>
        <taxon>Spermatophyta</taxon>
        <taxon>Magnoliopsida</taxon>
        <taxon>Liliopsida</taxon>
        <taxon>Poales</taxon>
        <taxon>Poaceae</taxon>
        <taxon>PACMAD clade</taxon>
        <taxon>Arundinoideae</taxon>
        <taxon>Arundineae</taxon>
        <taxon>Arundo</taxon>
    </lineage>
</organism>
<evidence type="ECO:0000256" key="1">
    <source>
        <dbReference type="SAM" id="MobiDB-lite"/>
    </source>
</evidence>